<proteinExistence type="predicted"/>
<gene>
    <name evidence="1" type="ORF">KGF57_000927</name>
</gene>
<dbReference type="InterPro" id="IPR016181">
    <property type="entry name" value="Acyl_CoA_acyltransferase"/>
</dbReference>
<sequence length="256" mass="28967">MSTTTIKSNMHLKQQTAVSHIRQLTYDDVAKAAITLLDAFKEDPLSKYLVSHVNDTTRRTQCELALYEAYLRQHMTKGLVFGQGETKSSFETVSIWATPTSCEQGLDSFSHLMESGYDKVWDVFGIEGRDKVFQGLLPLLHDSFDRIMTHDRSFRGKDVYTLVYVGSTAAARGKGNLRKLFEFMFDNYIDCGAGTLTYLESSSPSNIPIYERFDFHVVEKIVLGEETGVEGKNCAVMHVMVRGIRGDDWTKESCRL</sequence>
<dbReference type="SUPFAM" id="SSF55729">
    <property type="entry name" value="Acyl-CoA N-acyltransferases (Nat)"/>
    <property type="match status" value="1"/>
</dbReference>
<keyword evidence="2" id="KW-1185">Reference proteome</keyword>
<dbReference type="RefSeq" id="XP_051610442.1">
    <property type="nucleotide sequence ID" value="XM_051755447.1"/>
</dbReference>
<evidence type="ECO:0000313" key="2">
    <source>
        <dbReference type="Proteomes" id="UP001204833"/>
    </source>
</evidence>
<dbReference type="PANTHER" id="PTHR42791:SF1">
    <property type="entry name" value="N-ACETYLTRANSFERASE DOMAIN-CONTAINING PROTEIN"/>
    <property type="match status" value="1"/>
</dbReference>
<dbReference type="Proteomes" id="UP001204833">
    <property type="component" value="Unassembled WGS sequence"/>
</dbReference>
<organism evidence="1 2">
    <name type="scientific">Candida theae</name>
    <dbReference type="NCBI Taxonomy" id="1198502"/>
    <lineage>
        <taxon>Eukaryota</taxon>
        <taxon>Fungi</taxon>
        <taxon>Dikarya</taxon>
        <taxon>Ascomycota</taxon>
        <taxon>Saccharomycotina</taxon>
        <taxon>Pichiomycetes</taxon>
        <taxon>Debaryomycetaceae</taxon>
        <taxon>Candida/Lodderomyces clade</taxon>
        <taxon>Candida</taxon>
    </lineage>
</organism>
<name>A0AAD5G092_9ASCO</name>
<comment type="caution">
    <text evidence="1">The sequence shown here is derived from an EMBL/GenBank/DDBJ whole genome shotgun (WGS) entry which is preliminary data.</text>
</comment>
<dbReference type="AlphaFoldDB" id="A0AAD5G092"/>
<dbReference type="PANTHER" id="PTHR42791">
    <property type="entry name" value="GNAT FAMILY ACETYLTRANSFERASE"/>
    <property type="match status" value="1"/>
</dbReference>
<evidence type="ECO:0008006" key="3">
    <source>
        <dbReference type="Google" id="ProtNLM"/>
    </source>
</evidence>
<dbReference type="GeneID" id="76148986"/>
<accession>A0AAD5G092</accession>
<reference evidence="1 2" key="1">
    <citation type="journal article" date="2022" name="DNA Res.">
        <title>Genome analysis of five recently described species of the CUG-Ser clade uncovers Candida theae as a new hybrid lineage with pathogenic potential in the Candida parapsilosis species complex.</title>
        <authorList>
            <person name="Mixao V."/>
            <person name="Del Olmo V."/>
            <person name="Hegedusova E."/>
            <person name="Saus E."/>
            <person name="Pryszcz L."/>
            <person name="Cillingova A."/>
            <person name="Nosek J."/>
            <person name="Gabaldon T."/>
        </authorList>
    </citation>
    <scope>NUCLEOTIDE SEQUENCE [LARGE SCALE GENOMIC DNA]</scope>
    <source>
        <strain evidence="1 2">CBS 12239</strain>
    </source>
</reference>
<dbReference type="InterPro" id="IPR052523">
    <property type="entry name" value="Trichothecene_AcTrans"/>
</dbReference>
<dbReference type="Gene3D" id="3.40.630.30">
    <property type="match status" value="1"/>
</dbReference>
<protein>
    <recommendedName>
        <fullName evidence="3">N-acetyltransferase domain-containing protein</fullName>
    </recommendedName>
</protein>
<dbReference type="EMBL" id="JAIHNG010000047">
    <property type="protein sequence ID" value="KAI5964435.1"/>
    <property type="molecule type" value="Genomic_DNA"/>
</dbReference>
<evidence type="ECO:0000313" key="1">
    <source>
        <dbReference type="EMBL" id="KAI5964435.1"/>
    </source>
</evidence>